<comment type="function">
    <text evidence="4">Catalyzes the interconversion of L-alanine and D-alanine. May also act on other amino acids.</text>
</comment>
<dbReference type="Gene3D" id="3.20.20.10">
    <property type="entry name" value="Alanine racemase"/>
    <property type="match status" value="1"/>
</dbReference>
<feature type="modified residue" description="N6-(pyridoxal phosphate)lysine" evidence="4">
    <location>
        <position position="35"/>
    </location>
</feature>
<dbReference type="EC" id="5.1.1.1" evidence="4"/>
<feature type="active site" description="Proton acceptor; specific for L-alanine" evidence="4">
    <location>
        <position position="253"/>
    </location>
</feature>
<protein>
    <recommendedName>
        <fullName evidence="4">Alanine racemase</fullName>
        <ecNumber evidence="4">5.1.1.1</ecNumber>
    </recommendedName>
</protein>
<gene>
    <name evidence="6" type="primary">alr</name>
    <name evidence="6" type="ORF">C6Y39_06320</name>
</gene>
<comment type="caution">
    <text evidence="6">The sequence shown here is derived from an EMBL/GenBank/DDBJ whole genome shotgun (WGS) entry which is preliminary data.</text>
</comment>
<dbReference type="PANTHER" id="PTHR30511">
    <property type="entry name" value="ALANINE RACEMASE"/>
    <property type="match status" value="1"/>
</dbReference>
<dbReference type="SMART" id="SM01005">
    <property type="entry name" value="Ala_racemase_C"/>
    <property type="match status" value="1"/>
</dbReference>
<dbReference type="Proteomes" id="UP000239539">
    <property type="component" value="Unassembled WGS sequence"/>
</dbReference>
<dbReference type="InterPro" id="IPR009006">
    <property type="entry name" value="Ala_racemase/Decarboxylase_C"/>
</dbReference>
<dbReference type="Pfam" id="PF01168">
    <property type="entry name" value="Ala_racemase_N"/>
    <property type="match status" value="1"/>
</dbReference>
<keyword evidence="3 4" id="KW-0413">Isomerase</keyword>
<keyword evidence="2 4" id="KW-0663">Pyridoxal phosphate</keyword>
<feature type="binding site" evidence="4">
    <location>
        <position position="301"/>
    </location>
    <ligand>
        <name>substrate</name>
    </ligand>
</feature>
<dbReference type="HAMAP" id="MF_01201">
    <property type="entry name" value="Ala_racemase"/>
    <property type="match status" value="1"/>
</dbReference>
<dbReference type="Pfam" id="PF00842">
    <property type="entry name" value="Ala_racemase_C"/>
    <property type="match status" value="1"/>
</dbReference>
<dbReference type="InterPro" id="IPR020622">
    <property type="entry name" value="Ala_racemase_pyridoxalP-BS"/>
</dbReference>
<comment type="similarity">
    <text evidence="4">Belongs to the alanine racemase family.</text>
</comment>
<feature type="binding site" evidence="4">
    <location>
        <position position="131"/>
    </location>
    <ligand>
        <name>substrate</name>
    </ligand>
</feature>
<dbReference type="InterPro" id="IPR011079">
    <property type="entry name" value="Ala_racemase_C"/>
</dbReference>
<dbReference type="Gene3D" id="2.40.37.10">
    <property type="entry name" value="Lyase, Ornithine Decarboxylase, Chain A, domain 1"/>
    <property type="match status" value="1"/>
</dbReference>
<dbReference type="SUPFAM" id="SSF51419">
    <property type="entry name" value="PLP-binding barrel"/>
    <property type="match status" value="1"/>
</dbReference>
<dbReference type="PRINTS" id="PR00992">
    <property type="entry name" value="ALARACEMASE"/>
</dbReference>
<proteinExistence type="inferred from homology"/>
<dbReference type="EMBL" id="PVNO01000023">
    <property type="protein sequence ID" value="PRO69575.1"/>
    <property type="molecule type" value="Genomic_DNA"/>
</dbReference>
<evidence type="ECO:0000256" key="3">
    <source>
        <dbReference type="ARBA" id="ARBA00023235"/>
    </source>
</evidence>
<accession>A0ABX5CPS9</accession>
<dbReference type="InterPro" id="IPR001608">
    <property type="entry name" value="Ala_racemase_N"/>
</dbReference>
<keyword evidence="7" id="KW-1185">Reference proteome</keyword>
<evidence type="ECO:0000313" key="7">
    <source>
        <dbReference type="Proteomes" id="UP000239539"/>
    </source>
</evidence>
<organism evidence="6 7">
    <name type="scientific">Alteromonas gracilis</name>
    <dbReference type="NCBI Taxonomy" id="1479524"/>
    <lineage>
        <taxon>Bacteria</taxon>
        <taxon>Pseudomonadati</taxon>
        <taxon>Pseudomonadota</taxon>
        <taxon>Gammaproteobacteria</taxon>
        <taxon>Alteromonadales</taxon>
        <taxon>Alteromonadaceae</taxon>
        <taxon>Alteromonas/Salinimonas group</taxon>
        <taxon>Alteromonas</taxon>
    </lineage>
</organism>
<evidence type="ECO:0000313" key="6">
    <source>
        <dbReference type="EMBL" id="PRO69575.1"/>
    </source>
</evidence>
<comment type="cofactor">
    <cofactor evidence="1 4">
        <name>pyridoxal 5'-phosphate</name>
        <dbReference type="ChEBI" id="CHEBI:597326"/>
    </cofactor>
</comment>
<comment type="catalytic activity">
    <reaction evidence="4">
        <text>L-alanine = D-alanine</text>
        <dbReference type="Rhea" id="RHEA:20249"/>
        <dbReference type="ChEBI" id="CHEBI:57416"/>
        <dbReference type="ChEBI" id="CHEBI:57972"/>
        <dbReference type="EC" id="5.1.1.1"/>
    </reaction>
</comment>
<dbReference type="PROSITE" id="PS00395">
    <property type="entry name" value="ALANINE_RACEMASE"/>
    <property type="match status" value="1"/>
</dbReference>
<evidence type="ECO:0000256" key="1">
    <source>
        <dbReference type="ARBA" id="ARBA00001933"/>
    </source>
</evidence>
<dbReference type="RefSeq" id="WP_105930460.1">
    <property type="nucleotide sequence ID" value="NZ_PVNO01000023.1"/>
</dbReference>
<evidence type="ECO:0000256" key="2">
    <source>
        <dbReference type="ARBA" id="ARBA00022898"/>
    </source>
</evidence>
<reference evidence="7" key="1">
    <citation type="journal article" date="2020" name="Int. J. Syst. Evol. Microbiol.">
        <title>Alteromonas alba sp. nov., a marine bacterium isolated from the seawater of the West Pacific Ocean.</title>
        <authorList>
            <person name="Sun C."/>
            <person name="Wu Y.-H."/>
            <person name="Xamxidin M."/>
            <person name="Cheng H."/>
            <person name="Xu X.-W."/>
        </authorList>
    </citation>
    <scope>NUCLEOTIDE SEQUENCE [LARGE SCALE GENOMIC DNA]</scope>
    <source>
        <strain evidence="7">9a2</strain>
    </source>
</reference>
<sequence length="358" mass="39139">MSRQTQAIIHADALLHNFKVLAALAPSSQSMAVVKADAYGHGAVNVARILQHVSSRFAVAIIEEAIALRDAGITAPIVVLEGAHQIKECKMAFQNNCILVMHCEEQLEWLDKCPKDKRPHVWLKVDSGMHRLGFSLSDIETVAAKYRHLLSDQTVIVTHFACADDLDNSFTDSQFTAFKQVADKLGFPTSVANSPATVNWPESRNAWNRLGVGVYGGAVSTSQKCDTEVYPTMTLRSSVIAVRDIAPGEGVGYGQTWVADKPSKIATVGIGYADGYPRHCKNGTPVMVRGKRAFLAGRVSMDMITIDVTHIDNVAVGDVVELWGQNVSIQEVATCADTIDYELMTRISQRVPRIVKYL</sequence>
<dbReference type="SUPFAM" id="SSF50621">
    <property type="entry name" value="Alanine racemase C-terminal domain-like"/>
    <property type="match status" value="1"/>
</dbReference>
<dbReference type="NCBIfam" id="TIGR00492">
    <property type="entry name" value="alr"/>
    <property type="match status" value="1"/>
</dbReference>
<feature type="active site" description="Proton acceptor; specific for D-alanine" evidence="4">
    <location>
        <position position="35"/>
    </location>
</feature>
<comment type="pathway">
    <text evidence="4">Amino-acid biosynthesis; D-alanine biosynthesis; D-alanine from L-alanine: step 1/1.</text>
</comment>
<feature type="domain" description="Alanine racemase C-terminal" evidence="5">
    <location>
        <begin position="232"/>
        <end position="356"/>
    </location>
</feature>
<dbReference type="InterPro" id="IPR029066">
    <property type="entry name" value="PLP-binding_barrel"/>
</dbReference>
<dbReference type="PANTHER" id="PTHR30511:SF0">
    <property type="entry name" value="ALANINE RACEMASE, CATABOLIC-RELATED"/>
    <property type="match status" value="1"/>
</dbReference>
<evidence type="ECO:0000259" key="5">
    <source>
        <dbReference type="SMART" id="SM01005"/>
    </source>
</evidence>
<dbReference type="InterPro" id="IPR000821">
    <property type="entry name" value="Ala_racemase"/>
</dbReference>
<name>A0ABX5CPS9_9ALTE</name>
<evidence type="ECO:0000256" key="4">
    <source>
        <dbReference type="HAMAP-Rule" id="MF_01201"/>
    </source>
</evidence>